<name>A0ACA9Q501_9GLOM</name>
<accession>A0ACA9Q501</accession>
<feature type="non-terminal residue" evidence="1">
    <location>
        <position position="1"/>
    </location>
</feature>
<organism evidence="1 2">
    <name type="scientific">Dentiscutata heterogama</name>
    <dbReference type="NCBI Taxonomy" id="1316150"/>
    <lineage>
        <taxon>Eukaryota</taxon>
        <taxon>Fungi</taxon>
        <taxon>Fungi incertae sedis</taxon>
        <taxon>Mucoromycota</taxon>
        <taxon>Glomeromycotina</taxon>
        <taxon>Glomeromycetes</taxon>
        <taxon>Diversisporales</taxon>
        <taxon>Gigasporaceae</taxon>
        <taxon>Dentiscutata</taxon>
    </lineage>
</organism>
<dbReference type="Proteomes" id="UP000789702">
    <property type="component" value="Unassembled WGS sequence"/>
</dbReference>
<evidence type="ECO:0000313" key="2">
    <source>
        <dbReference type="Proteomes" id="UP000789702"/>
    </source>
</evidence>
<gene>
    <name evidence="1" type="ORF">DHETER_LOCUS13779</name>
</gene>
<keyword evidence="2" id="KW-1185">Reference proteome</keyword>
<proteinExistence type="predicted"/>
<evidence type="ECO:0000313" key="1">
    <source>
        <dbReference type="EMBL" id="CAG8736671.1"/>
    </source>
</evidence>
<dbReference type="EMBL" id="CAJVPU010039275">
    <property type="protein sequence ID" value="CAG8736671.1"/>
    <property type="molecule type" value="Genomic_DNA"/>
</dbReference>
<sequence>KKENITRLMTIKVKALVLAKKKLTKLLSQKQLNKKYKIIKTFLKEVIKNNSFSQYTKDKLSPNIFFTKLLEDTKEYKLTTNKKS</sequence>
<comment type="caution">
    <text evidence="1">The sequence shown here is derived from an EMBL/GenBank/DDBJ whole genome shotgun (WGS) entry which is preliminary data.</text>
</comment>
<reference evidence="1" key="1">
    <citation type="submission" date="2021-06" db="EMBL/GenBank/DDBJ databases">
        <authorList>
            <person name="Kallberg Y."/>
            <person name="Tangrot J."/>
            <person name="Rosling A."/>
        </authorList>
    </citation>
    <scope>NUCLEOTIDE SEQUENCE</scope>
    <source>
        <strain evidence="1">IL203A</strain>
    </source>
</reference>
<protein>
    <submittedName>
        <fullName evidence="1">7865_t:CDS:1</fullName>
    </submittedName>
</protein>